<organism evidence="3">
    <name type="scientific">Streptomyces sparsogenes</name>
    <dbReference type="NCBI Taxonomy" id="67365"/>
    <lineage>
        <taxon>Bacteria</taxon>
        <taxon>Bacillati</taxon>
        <taxon>Actinomycetota</taxon>
        <taxon>Actinomycetes</taxon>
        <taxon>Kitasatosporales</taxon>
        <taxon>Streptomycetaceae</taxon>
        <taxon>Streptomyces</taxon>
    </lineage>
</organism>
<dbReference type="PANTHER" id="PTHR41534">
    <property type="entry name" value="BLR3401 PROTEIN"/>
    <property type="match status" value="1"/>
</dbReference>
<dbReference type="AlphaFoldDB" id="A0A0G2T638"/>
<reference evidence="3" key="1">
    <citation type="journal article" date="2015" name="ACS Chem. Biol.">
        <title>Sparsomycin Biosynthesis Highlights Unusual Module Architecture and Processing Mechanism in Non-ribosomal Peptide Synthetase.</title>
        <authorList>
            <person name="Rui Z."/>
            <person name="Huang W."/>
            <person name="Xu F."/>
            <person name="Han M."/>
            <person name="Liu X."/>
            <person name="Lin S."/>
            <person name="Zhang W."/>
        </authorList>
    </citation>
    <scope>NUCLEOTIDE SEQUENCE</scope>
</reference>
<dbReference type="GO" id="GO:0016491">
    <property type="term" value="F:oxidoreductase activity"/>
    <property type="evidence" value="ECO:0007669"/>
    <property type="project" value="UniProtKB-KW"/>
</dbReference>
<name>A0A0G2T638_9ACTN</name>
<accession>A0A0G2T638</accession>
<evidence type="ECO:0000256" key="1">
    <source>
        <dbReference type="ARBA" id="ARBA00009570"/>
    </source>
</evidence>
<dbReference type="PANTHER" id="PTHR41534:SF2">
    <property type="entry name" value="3-PHENYLPROPIONATE_CINNAMIC ACID DIOXYGENASE SUBUNIT BETA"/>
    <property type="match status" value="1"/>
</dbReference>
<proteinExistence type="inferred from homology"/>
<evidence type="ECO:0000313" key="3">
    <source>
        <dbReference type="EMBL" id="AKG47575.1"/>
    </source>
</evidence>
<dbReference type="Gene3D" id="3.10.450.50">
    <property type="match status" value="1"/>
</dbReference>
<dbReference type="Pfam" id="PF00866">
    <property type="entry name" value="Ring_hydroxyl_B"/>
    <property type="match status" value="1"/>
</dbReference>
<dbReference type="EMBL" id="KP861867">
    <property type="protein sequence ID" value="AKG47575.1"/>
    <property type="molecule type" value="Genomic_DNA"/>
</dbReference>
<dbReference type="SUPFAM" id="SSF54427">
    <property type="entry name" value="NTF2-like"/>
    <property type="match status" value="1"/>
</dbReference>
<keyword evidence="2" id="KW-0560">Oxidoreductase</keyword>
<dbReference type="GO" id="GO:0019380">
    <property type="term" value="P:3-phenylpropionate catabolic process"/>
    <property type="evidence" value="ECO:0007669"/>
    <property type="project" value="TreeGrafter"/>
</dbReference>
<protein>
    <submittedName>
        <fullName evidence="3">SpsG</fullName>
    </submittedName>
</protein>
<evidence type="ECO:0000256" key="2">
    <source>
        <dbReference type="ARBA" id="ARBA00023002"/>
    </source>
</evidence>
<dbReference type="InterPro" id="IPR032710">
    <property type="entry name" value="NTF2-like_dom_sf"/>
</dbReference>
<sequence>MIDQPDPRPAAPFAVRPEELARGPFPGRGPRLTGLDAEITAVLTEESAALDEGEHQRWLDMLDPAFRYEIPVPLLREDPALPRHSRSAVLFEATKRVLELKFGRTGLLPAWSDRPATTTRHFIGSVRVFDAPAAEVVRADANLLVTSNRGVEHTVLVSAARRDLLRERDGRWLLLRRCVLLDVEVATHEQLSVIF</sequence>
<dbReference type="InterPro" id="IPR000391">
    <property type="entry name" value="Rng_hydr_dOase-bsu"/>
</dbReference>
<comment type="similarity">
    <text evidence="1">Belongs to the bacterial ring-hydroxylating dioxygenase beta subunit family.</text>
</comment>